<dbReference type="InterPro" id="IPR036188">
    <property type="entry name" value="FAD/NAD-bd_sf"/>
</dbReference>
<dbReference type="PANTHER" id="PTHR10961">
    <property type="entry name" value="PEROXISOMAL SARCOSINE OXIDASE"/>
    <property type="match status" value="1"/>
</dbReference>
<feature type="domain" description="FAD dependent oxidoreductase" evidence="5">
    <location>
        <begin position="8"/>
        <end position="384"/>
    </location>
</feature>
<evidence type="ECO:0000313" key="7">
    <source>
        <dbReference type="Proteomes" id="UP001316189"/>
    </source>
</evidence>
<keyword evidence="3" id="KW-0274">FAD</keyword>
<evidence type="ECO:0000256" key="2">
    <source>
        <dbReference type="ARBA" id="ARBA00022630"/>
    </source>
</evidence>
<dbReference type="SUPFAM" id="SSF51905">
    <property type="entry name" value="FAD/NAD(P)-binding domain"/>
    <property type="match status" value="1"/>
</dbReference>
<dbReference type="Gene3D" id="3.30.9.10">
    <property type="entry name" value="D-Amino Acid Oxidase, subunit A, domain 2"/>
    <property type="match status" value="1"/>
</dbReference>
<proteinExistence type="predicted"/>
<protein>
    <submittedName>
        <fullName evidence="6">FAD-dependent oxidoreductase</fullName>
    </submittedName>
</protein>
<dbReference type="Pfam" id="PF01266">
    <property type="entry name" value="DAO"/>
    <property type="match status" value="1"/>
</dbReference>
<dbReference type="Gene3D" id="3.50.50.60">
    <property type="entry name" value="FAD/NAD(P)-binding domain"/>
    <property type="match status" value="1"/>
</dbReference>
<evidence type="ECO:0000313" key="6">
    <source>
        <dbReference type="EMBL" id="UUI74854.1"/>
    </source>
</evidence>
<dbReference type="SUPFAM" id="SSF54373">
    <property type="entry name" value="FAD-linked reductases, C-terminal domain"/>
    <property type="match status" value="1"/>
</dbReference>
<name>A0ABY5KWN5_9CELL</name>
<dbReference type="EMBL" id="CP101988">
    <property type="protein sequence ID" value="UUI74854.1"/>
    <property type="molecule type" value="Genomic_DNA"/>
</dbReference>
<evidence type="ECO:0000256" key="1">
    <source>
        <dbReference type="ARBA" id="ARBA00001974"/>
    </source>
</evidence>
<dbReference type="InterPro" id="IPR045170">
    <property type="entry name" value="MTOX"/>
</dbReference>
<keyword evidence="7" id="KW-1185">Reference proteome</keyword>
<dbReference type="InterPro" id="IPR006076">
    <property type="entry name" value="FAD-dep_OxRdtase"/>
</dbReference>
<gene>
    <name evidence="6" type="ORF">NP064_13865</name>
</gene>
<comment type="cofactor">
    <cofactor evidence="1">
        <name>FAD</name>
        <dbReference type="ChEBI" id="CHEBI:57692"/>
    </cofactor>
</comment>
<dbReference type="RefSeq" id="WP_227570279.1">
    <property type="nucleotide sequence ID" value="NZ_CP101988.1"/>
</dbReference>
<dbReference type="Proteomes" id="UP001316189">
    <property type="component" value="Chromosome"/>
</dbReference>
<keyword evidence="2" id="KW-0285">Flavoprotein</keyword>
<reference evidence="6 7" key="1">
    <citation type="submission" date="2022-07" db="EMBL/GenBank/DDBJ databases">
        <title>Novel species in genus cellulomonas.</title>
        <authorList>
            <person name="Ye L."/>
        </authorList>
    </citation>
    <scope>NUCLEOTIDE SEQUENCE [LARGE SCALE GENOMIC DNA]</scope>
    <source>
        <strain evidence="7">zg-Y338</strain>
    </source>
</reference>
<keyword evidence="4" id="KW-0560">Oxidoreductase</keyword>
<dbReference type="PANTHER" id="PTHR10961:SF7">
    <property type="entry name" value="FAD DEPENDENT OXIDOREDUCTASE DOMAIN-CONTAINING PROTEIN"/>
    <property type="match status" value="1"/>
</dbReference>
<organism evidence="6 7">
    <name type="scientific">Cellulomonas chengniuliangii</name>
    <dbReference type="NCBI Taxonomy" id="2968084"/>
    <lineage>
        <taxon>Bacteria</taxon>
        <taxon>Bacillati</taxon>
        <taxon>Actinomycetota</taxon>
        <taxon>Actinomycetes</taxon>
        <taxon>Micrococcales</taxon>
        <taxon>Cellulomonadaceae</taxon>
        <taxon>Cellulomonas</taxon>
    </lineage>
</organism>
<evidence type="ECO:0000256" key="3">
    <source>
        <dbReference type="ARBA" id="ARBA00022827"/>
    </source>
</evidence>
<evidence type="ECO:0000259" key="5">
    <source>
        <dbReference type="Pfam" id="PF01266"/>
    </source>
</evidence>
<sequence length="423" mass="44643">MDQGWDVDVVVVGGGAMGSATAWALARRGTRVTLLEQFEPGHVRGASHGAGRIFRLGYTDPSHVRLAQHAHRWWDVLQEESGEQLLTLNGCVDHGPVLALRDLAQTLQDCDVPFEYMTGLEAQARWPGMRLDDRAIVQPIAGRAHADRTVAALQSEAVRHGAQVRHGARVLSIAVEDGGAVLCVTGAPAAEGGAAPEVEVIRARAVVVAVGAWTAGLLADVPGLEGLPRLVVTQEQPAHFPVRDEALVAGDDWPSFIHHVDPEGHAAARGDLGADPAYPRLGVYGHHTPGVGIKVGHHGTGPVVDPDERDFAAEPGRLAALRDYVREWFPGVDADAPEPISCTYTTTPDERFLLDRVGPVVLGAGFSGHGFKFTPGIGQILASLALGEEPDAPGVDLSMFALARFASDRPAEPADSAEPVAAA</sequence>
<evidence type="ECO:0000256" key="4">
    <source>
        <dbReference type="ARBA" id="ARBA00023002"/>
    </source>
</evidence>
<accession>A0ABY5KWN5</accession>